<feature type="compositionally biased region" description="Polar residues" evidence="1">
    <location>
        <begin position="134"/>
        <end position="156"/>
    </location>
</feature>
<dbReference type="GO" id="GO:0031106">
    <property type="term" value="P:septin ring organization"/>
    <property type="evidence" value="ECO:0007669"/>
    <property type="project" value="TreeGrafter"/>
</dbReference>
<dbReference type="PANTHER" id="PTHR21538:SF23">
    <property type="entry name" value="ANILLIN"/>
    <property type="match status" value="1"/>
</dbReference>
<feature type="compositionally biased region" description="Acidic residues" evidence="1">
    <location>
        <begin position="182"/>
        <end position="205"/>
    </location>
</feature>
<dbReference type="PANTHER" id="PTHR21538">
    <property type="entry name" value="ANILLIN/RHOTEKIN RTKN"/>
    <property type="match status" value="1"/>
</dbReference>
<dbReference type="GO" id="GO:0005826">
    <property type="term" value="C:actomyosin contractile ring"/>
    <property type="evidence" value="ECO:0007669"/>
    <property type="project" value="TreeGrafter"/>
</dbReference>
<evidence type="ECO:0000256" key="1">
    <source>
        <dbReference type="SAM" id="MobiDB-lite"/>
    </source>
</evidence>
<dbReference type="InterPro" id="IPR051364">
    <property type="entry name" value="Cytokinesis/Rho-signaling"/>
</dbReference>
<feature type="compositionally biased region" description="Low complexity" evidence="1">
    <location>
        <begin position="206"/>
        <end position="215"/>
    </location>
</feature>
<feature type="region of interest" description="Disordered" evidence="1">
    <location>
        <begin position="76"/>
        <end position="156"/>
    </location>
</feature>
<feature type="compositionally biased region" description="Polar residues" evidence="1">
    <location>
        <begin position="96"/>
        <end position="111"/>
    </location>
</feature>
<name>A0A8K0KPI6_LADFU</name>
<dbReference type="GO" id="GO:0000915">
    <property type="term" value="P:actomyosin contractile ring assembly"/>
    <property type="evidence" value="ECO:0007669"/>
    <property type="project" value="TreeGrafter"/>
</dbReference>
<evidence type="ECO:0000313" key="2">
    <source>
        <dbReference type="EMBL" id="KAG8239176.1"/>
    </source>
</evidence>
<organism evidence="2 3">
    <name type="scientific">Ladona fulva</name>
    <name type="common">Scarce chaser dragonfly</name>
    <name type="synonym">Libellula fulva</name>
    <dbReference type="NCBI Taxonomy" id="123851"/>
    <lineage>
        <taxon>Eukaryota</taxon>
        <taxon>Metazoa</taxon>
        <taxon>Ecdysozoa</taxon>
        <taxon>Arthropoda</taxon>
        <taxon>Hexapoda</taxon>
        <taxon>Insecta</taxon>
        <taxon>Pterygota</taxon>
        <taxon>Palaeoptera</taxon>
        <taxon>Odonata</taxon>
        <taxon>Epiprocta</taxon>
        <taxon>Anisoptera</taxon>
        <taxon>Libelluloidea</taxon>
        <taxon>Libellulidae</taxon>
        <taxon>Ladona</taxon>
    </lineage>
</organism>
<feature type="region of interest" description="Disordered" evidence="1">
    <location>
        <begin position="265"/>
        <end position="308"/>
    </location>
</feature>
<evidence type="ECO:0000313" key="3">
    <source>
        <dbReference type="Proteomes" id="UP000792457"/>
    </source>
</evidence>
<feature type="region of interest" description="Disordered" evidence="1">
    <location>
        <begin position="356"/>
        <end position="376"/>
    </location>
</feature>
<protein>
    <submittedName>
        <fullName evidence="2">Uncharacterized protein</fullName>
    </submittedName>
</protein>
<feature type="compositionally biased region" description="Pro residues" evidence="1">
    <location>
        <begin position="112"/>
        <end position="123"/>
    </location>
</feature>
<dbReference type="AlphaFoldDB" id="A0A8K0KPI6"/>
<dbReference type="EMBL" id="KZ309542">
    <property type="protein sequence ID" value="KAG8239176.1"/>
    <property type="molecule type" value="Genomic_DNA"/>
</dbReference>
<dbReference type="GO" id="GO:0000281">
    <property type="term" value="P:mitotic cytokinesis"/>
    <property type="evidence" value="ECO:0007669"/>
    <property type="project" value="TreeGrafter"/>
</dbReference>
<reference evidence="2" key="1">
    <citation type="submission" date="2013-04" db="EMBL/GenBank/DDBJ databases">
        <authorList>
            <person name="Qu J."/>
            <person name="Murali S.C."/>
            <person name="Bandaranaike D."/>
            <person name="Bellair M."/>
            <person name="Blankenburg K."/>
            <person name="Chao H."/>
            <person name="Dinh H."/>
            <person name="Doddapaneni H."/>
            <person name="Downs B."/>
            <person name="Dugan-Rocha S."/>
            <person name="Elkadiri S."/>
            <person name="Gnanaolivu R.D."/>
            <person name="Hernandez B."/>
            <person name="Javaid M."/>
            <person name="Jayaseelan J.C."/>
            <person name="Lee S."/>
            <person name="Li M."/>
            <person name="Ming W."/>
            <person name="Munidasa M."/>
            <person name="Muniz J."/>
            <person name="Nguyen L."/>
            <person name="Ongeri F."/>
            <person name="Osuji N."/>
            <person name="Pu L.-L."/>
            <person name="Puazo M."/>
            <person name="Qu C."/>
            <person name="Quiroz J."/>
            <person name="Raj R."/>
            <person name="Weissenberger G."/>
            <person name="Xin Y."/>
            <person name="Zou X."/>
            <person name="Han Y."/>
            <person name="Richards S."/>
            <person name="Worley K."/>
            <person name="Muzny D."/>
            <person name="Gibbs R."/>
        </authorList>
    </citation>
    <scope>NUCLEOTIDE SEQUENCE</scope>
    <source>
        <strain evidence="2">Sampled in the wild</strain>
    </source>
</reference>
<gene>
    <name evidence="2" type="ORF">J437_LFUL018994</name>
</gene>
<sequence>MKEHNQAQPHLGFNLLYAPILISAPQIGGGCGSSVSKVSDARSIFERGQLQQKLENDILKTVQSERQREMEMLLNRWNKQKETAPNSLEEKEMQTKETSISRNNQQTSQASIPPPPPPMPPVATAPTNHLHKNSPLSPQHSTQIKPKSSPLSDKVSSLASVRKIKVSPAKPGCMYPSLSDIDATESEMDQEESEGENESFGDLESNDNTTSSDDSIGVGDTSFGREILQATGIQNNLGKRGSDKLSKAEEAVFDEMDELLDEAFAEEDMVGGPTPPKRKSNEGPLSPSRSSAGQSYKSDPYARSMQSHHYEYQERQLPTHVVDGDQQLPLLHTVSFYRKQQAQGTKANTLRHVVHSEQESYRNSKPLSPQLSSKKDDEQVVQKKIKSLLDEVSIQQTIISQASQALNLCSSTIEFSESAEQVEGERLLLVA</sequence>
<accession>A0A8K0KPI6</accession>
<comment type="caution">
    <text evidence="2">The sequence shown here is derived from an EMBL/GenBank/DDBJ whole genome shotgun (WGS) entry which is preliminary data.</text>
</comment>
<dbReference type="OrthoDB" id="5915976at2759"/>
<reference evidence="2" key="2">
    <citation type="submission" date="2017-10" db="EMBL/GenBank/DDBJ databases">
        <title>Ladona fulva Genome sequencing and assembly.</title>
        <authorList>
            <person name="Murali S."/>
            <person name="Richards S."/>
            <person name="Bandaranaike D."/>
            <person name="Bellair M."/>
            <person name="Blankenburg K."/>
            <person name="Chao H."/>
            <person name="Dinh H."/>
            <person name="Doddapaneni H."/>
            <person name="Dugan-Rocha S."/>
            <person name="Elkadiri S."/>
            <person name="Gnanaolivu R."/>
            <person name="Hernandez B."/>
            <person name="Skinner E."/>
            <person name="Javaid M."/>
            <person name="Lee S."/>
            <person name="Li M."/>
            <person name="Ming W."/>
            <person name="Munidasa M."/>
            <person name="Muniz J."/>
            <person name="Nguyen L."/>
            <person name="Hughes D."/>
            <person name="Osuji N."/>
            <person name="Pu L.-L."/>
            <person name="Puazo M."/>
            <person name="Qu C."/>
            <person name="Quiroz J."/>
            <person name="Raj R."/>
            <person name="Weissenberger G."/>
            <person name="Xin Y."/>
            <person name="Zou X."/>
            <person name="Han Y."/>
            <person name="Worley K."/>
            <person name="Muzny D."/>
            <person name="Gibbs R."/>
        </authorList>
    </citation>
    <scope>NUCLEOTIDE SEQUENCE</scope>
    <source>
        <strain evidence="2">Sampled in the wild</strain>
    </source>
</reference>
<keyword evidence="3" id="KW-1185">Reference proteome</keyword>
<feature type="region of interest" description="Disordered" evidence="1">
    <location>
        <begin position="168"/>
        <end position="223"/>
    </location>
</feature>
<dbReference type="PROSITE" id="PS51257">
    <property type="entry name" value="PROKAR_LIPOPROTEIN"/>
    <property type="match status" value="1"/>
</dbReference>
<feature type="compositionally biased region" description="Polar residues" evidence="1">
    <location>
        <begin position="287"/>
        <end position="297"/>
    </location>
</feature>
<feature type="non-terminal residue" evidence="2">
    <location>
        <position position="1"/>
    </location>
</feature>
<proteinExistence type="predicted"/>
<dbReference type="Proteomes" id="UP000792457">
    <property type="component" value="Unassembled WGS sequence"/>
</dbReference>